<feature type="region of interest" description="Disordered" evidence="5">
    <location>
        <begin position="1"/>
        <end position="23"/>
    </location>
</feature>
<feature type="region of interest" description="Disordered" evidence="5">
    <location>
        <begin position="244"/>
        <end position="263"/>
    </location>
</feature>
<keyword evidence="3 6" id="KW-1133">Transmembrane helix</keyword>
<keyword evidence="8" id="KW-1185">Reference proteome</keyword>
<evidence type="ECO:0000256" key="6">
    <source>
        <dbReference type="SAM" id="Phobius"/>
    </source>
</evidence>
<dbReference type="InterPro" id="IPR007343">
    <property type="entry name" value="Uncharacterised_pept_Zn_put"/>
</dbReference>
<evidence type="ECO:0000313" key="8">
    <source>
        <dbReference type="Proteomes" id="UP000322110"/>
    </source>
</evidence>
<feature type="compositionally biased region" description="Basic and acidic residues" evidence="5">
    <location>
        <begin position="1"/>
        <end position="16"/>
    </location>
</feature>
<evidence type="ECO:0000256" key="4">
    <source>
        <dbReference type="ARBA" id="ARBA00023136"/>
    </source>
</evidence>
<comment type="caution">
    <text evidence="7">The sequence shown here is derived from an EMBL/GenBank/DDBJ whole genome shotgun (WGS) entry which is preliminary data.</text>
</comment>
<dbReference type="GO" id="GO:0016020">
    <property type="term" value="C:membrane"/>
    <property type="evidence" value="ECO:0007669"/>
    <property type="project" value="UniProtKB-SubCell"/>
</dbReference>
<evidence type="ECO:0000256" key="1">
    <source>
        <dbReference type="ARBA" id="ARBA00004167"/>
    </source>
</evidence>
<dbReference type="AlphaFoldDB" id="A0A5B2TBE4"/>
<feature type="transmembrane region" description="Helical" evidence="6">
    <location>
        <begin position="24"/>
        <end position="46"/>
    </location>
</feature>
<protein>
    <recommendedName>
        <fullName evidence="9">Metalloprotease</fullName>
    </recommendedName>
</protein>
<evidence type="ECO:0000313" key="7">
    <source>
        <dbReference type="EMBL" id="KAA2211384.1"/>
    </source>
</evidence>
<dbReference type="EMBL" id="VUKA01000030">
    <property type="protein sequence ID" value="KAA2211384.1"/>
    <property type="molecule type" value="Genomic_DNA"/>
</dbReference>
<dbReference type="RefSeq" id="WP_149814201.1">
    <property type="nucleotide sequence ID" value="NZ_VUKA01000030.1"/>
</dbReference>
<dbReference type="Pfam" id="PF04228">
    <property type="entry name" value="Zn_peptidase"/>
    <property type="match status" value="1"/>
</dbReference>
<evidence type="ECO:0000256" key="2">
    <source>
        <dbReference type="ARBA" id="ARBA00022692"/>
    </source>
</evidence>
<feature type="region of interest" description="Disordered" evidence="5">
    <location>
        <begin position="55"/>
        <end position="75"/>
    </location>
</feature>
<evidence type="ECO:0000256" key="5">
    <source>
        <dbReference type="SAM" id="MobiDB-lite"/>
    </source>
</evidence>
<comment type="subcellular location">
    <subcellularLocation>
        <location evidence="1">Membrane</location>
        <topology evidence="1">Single-pass membrane protein</topology>
    </subcellularLocation>
</comment>
<keyword evidence="4 6" id="KW-0472">Membrane</keyword>
<keyword evidence="2 6" id="KW-0812">Transmembrane</keyword>
<name>A0A5B2TBE4_9PROT</name>
<feature type="compositionally biased region" description="Low complexity" evidence="5">
    <location>
        <begin position="58"/>
        <end position="75"/>
    </location>
</feature>
<dbReference type="PANTHER" id="PTHR30168">
    <property type="entry name" value="PUTATIVE MEMBRANE PROTEIN YPFJ"/>
    <property type="match status" value="1"/>
</dbReference>
<sequence>MRLGNRESRNVEDRRGMGRMGGRGGGIAVGGLGGVAILLLCLFLGVDPSLILGDGSGPAPQQQQQTQQNGAPPAQDAGRRFVAQVLGDTEQVWNAEFQKLGRQYQEPALVLFTGATSSGCGAAESQVGPFYCPADQRVYIDLDFMAQLQQRLGANGDFAAAYIIAHEVGHHVQNQLGILDLTRRLQQQAQDQAEANGIQVRVELQADCLAGLWARQAQDARNILERGDVEEGLNAAAAVGDDRLQRRAQGRVQPESFTHGSSEDRMRWFRTGLDRGELAACDTFAGLR</sequence>
<dbReference type="PANTHER" id="PTHR30168:SF0">
    <property type="entry name" value="INNER MEMBRANE PROTEIN"/>
    <property type="match status" value="1"/>
</dbReference>
<dbReference type="Proteomes" id="UP000322110">
    <property type="component" value="Unassembled WGS sequence"/>
</dbReference>
<dbReference type="OrthoDB" id="9774900at2"/>
<evidence type="ECO:0000256" key="3">
    <source>
        <dbReference type="ARBA" id="ARBA00022989"/>
    </source>
</evidence>
<reference evidence="7 8" key="1">
    <citation type="journal article" date="2015" name="Int. J. Syst. Evol. Microbiol.">
        <title>Roseomonas oryzae sp. nov., isolated from paddy rhizosphere soil.</title>
        <authorList>
            <person name="Ramaprasad E.V."/>
            <person name="Sasikala Ch."/>
            <person name="Ramana Ch.V."/>
        </authorList>
    </citation>
    <scope>NUCLEOTIDE SEQUENCE [LARGE SCALE GENOMIC DNA]</scope>
    <source>
        <strain evidence="7 8">KCTC 42542</strain>
    </source>
</reference>
<evidence type="ECO:0008006" key="9">
    <source>
        <dbReference type="Google" id="ProtNLM"/>
    </source>
</evidence>
<accession>A0A5B2TBE4</accession>
<gene>
    <name evidence="7" type="ORF">F0Q34_20300</name>
</gene>
<proteinExistence type="predicted"/>
<organism evidence="7 8">
    <name type="scientific">Teichococcus oryzae</name>
    <dbReference type="NCBI Taxonomy" id="1608942"/>
    <lineage>
        <taxon>Bacteria</taxon>
        <taxon>Pseudomonadati</taxon>
        <taxon>Pseudomonadota</taxon>
        <taxon>Alphaproteobacteria</taxon>
        <taxon>Acetobacterales</taxon>
        <taxon>Roseomonadaceae</taxon>
        <taxon>Roseomonas</taxon>
    </lineage>
</organism>